<comment type="caution">
    <text evidence="1">The sequence shown here is derived from an EMBL/GenBank/DDBJ whole genome shotgun (WGS) entry which is preliminary data.</text>
</comment>
<evidence type="ECO:0000313" key="1">
    <source>
        <dbReference type="EMBL" id="KKL14031.1"/>
    </source>
</evidence>
<protein>
    <submittedName>
        <fullName evidence="1">Uncharacterized protein</fullName>
    </submittedName>
</protein>
<gene>
    <name evidence="1" type="ORF">LCGC14_2519850</name>
</gene>
<dbReference type="EMBL" id="LAZR01040623">
    <property type="protein sequence ID" value="KKL14031.1"/>
    <property type="molecule type" value="Genomic_DNA"/>
</dbReference>
<dbReference type="AlphaFoldDB" id="A0A0F9D896"/>
<sequence length="56" mass="6621">MTLSEYLNLEEETIQGIQRAIEAEAVREWEILGKELACERKVEQPEYLEAILWIKN</sequence>
<reference evidence="1" key="1">
    <citation type="journal article" date="2015" name="Nature">
        <title>Complex archaea that bridge the gap between prokaryotes and eukaryotes.</title>
        <authorList>
            <person name="Spang A."/>
            <person name="Saw J.H."/>
            <person name="Jorgensen S.L."/>
            <person name="Zaremba-Niedzwiedzka K."/>
            <person name="Martijn J."/>
            <person name="Lind A.E."/>
            <person name="van Eijk R."/>
            <person name="Schleper C."/>
            <person name="Guy L."/>
            <person name="Ettema T.J."/>
        </authorList>
    </citation>
    <scope>NUCLEOTIDE SEQUENCE</scope>
</reference>
<accession>A0A0F9D896</accession>
<name>A0A0F9D896_9ZZZZ</name>
<proteinExistence type="predicted"/>
<organism evidence="1">
    <name type="scientific">marine sediment metagenome</name>
    <dbReference type="NCBI Taxonomy" id="412755"/>
    <lineage>
        <taxon>unclassified sequences</taxon>
        <taxon>metagenomes</taxon>
        <taxon>ecological metagenomes</taxon>
    </lineage>
</organism>